<accession>A0A382B8Y3</accession>
<sequence>TTLATIGTMIRANKTVIMLALALSVEEKIC</sequence>
<reference evidence="1" key="1">
    <citation type="submission" date="2018-05" db="EMBL/GenBank/DDBJ databases">
        <authorList>
            <person name="Lanie J.A."/>
            <person name="Ng W.-L."/>
            <person name="Kazmierczak K.M."/>
            <person name="Andrzejewski T.M."/>
            <person name="Davidsen T.M."/>
            <person name="Wayne K.J."/>
            <person name="Tettelin H."/>
            <person name="Glass J.I."/>
            <person name="Rusch D."/>
            <person name="Podicherti R."/>
            <person name="Tsui H.-C.T."/>
            <person name="Winkler M.E."/>
        </authorList>
    </citation>
    <scope>NUCLEOTIDE SEQUENCE</scope>
</reference>
<feature type="non-terminal residue" evidence="1">
    <location>
        <position position="1"/>
    </location>
</feature>
<dbReference type="EMBL" id="UINC01028694">
    <property type="protein sequence ID" value="SVB10139.1"/>
    <property type="molecule type" value="Genomic_DNA"/>
</dbReference>
<proteinExistence type="predicted"/>
<protein>
    <submittedName>
        <fullName evidence="1">Uncharacterized protein</fullName>
    </submittedName>
</protein>
<evidence type="ECO:0000313" key="1">
    <source>
        <dbReference type="EMBL" id="SVB10139.1"/>
    </source>
</evidence>
<organism evidence="1">
    <name type="scientific">marine metagenome</name>
    <dbReference type="NCBI Taxonomy" id="408172"/>
    <lineage>
        <taxon>unclassified sequences</taxon>
        <taxon>metagenomes</taxon>
        <taxon>ecological metagenomes</taxon>
    </lineage>
</organism>
<feature type="non-terminal residue" evidence="1">
    <location>
        <position position="30"/>
    </location>
</feature>
<name>A0A382B8Y3_9ZZZZ</name>
<dbReference type="AlphaFoldDB" id="A0A382B8Y3"/>
<gene>
    <name evidence="1" type="ORF">METZ01_LOCUS162993</name>
</gene>